<evidence type="ECO:0000313" key="2">
    <source>
        <dbReference type="EMBL" id="EJJ06916.1"/>
    </source>
</evidence>
<name>J1ZYL7_9ACTN</name>
<organism evidence="2">
    <name type="scientific">Streptomyces auratus AGR0001</name>
    <dbReference type="NCBI Taxonomy" id="1160718"/>
    <lineage>
        <taxon>Bacteria</taxon>
        <taxon>Bacillati</taxon>
        <taxon>Actinomycetota</taxon>
        <taxon>Actinomycetes</taxon>
        <taxon>Kitasatosporales</taxon>
        <taxon>Streptomycetaceae</taxon>
        <taxon>Streptomyces</taxon>
    </lineage>
</organism>
<dbReference type="InterPro" id="IPR049244">
    <property type="entry name" value="DUF6879"/>
</dbReference>
<proteinExistence type="predicted"/>
<feature type="domain" description="DUF6879" evidence="1">
    <location>
        <begin position="2"/>
        <end position="38"/>
    </location>
</feature>
<comment type="caution">
    <text evidence="2">The sequence shown here is derived from an EMBL/GenBank/DDBJ whole genome shotgun (WGS) entry which is preliminary data.</text>
</comment>
<dbReference type="Pfam" id="PF21806">
    <property type="entry name" value="DUF6879"/>
    <property type="match status" value="1"/>
</dbReference>
<dbReference type="HOGENOM" id="CLU_3258215_0_0_11"/>
<protein>
    <recommendedName>
        <fullName evidence="1">DUF6879 domain-containing protein</fullName>
    </recommendedName>
</protein>
<dbReference type="PATRIC" id="fig|1160718.3.peg.2264"/>
<dbReference type="AlphaFoldDB" id="J1ZYL7"/>
<reference evidence="2" key="1">
    <citation type="journal article" date="2012" name="J. Bacteriol.">
        <title>Genome Sequence of Streptomyces auratus Strain AGR0001, a Phoslactomycin-Producing Actinomycete.</title>
        <authorList>
            <person name="Han X."/>
            <person name="Li M."/>
            <person name="Ding Z."/>
            <person name="Zhao J."/>
            <person name="Ji K."/>
            <person name="Wen M."/>
            <person name="Lu T."/>
        </authorList>
    </citation>
    <scope>NUCLEOTIDE SEQUENCE [LARGE SCALE GENOMIC DNA]</scope>
    <source>
        <strain evidence="2">AGR0001</strain>
    </source>
</reference>
<gene>
    <name evidence="2" type="ORF">SU9_11193</name>
</gene>
<dbReference type="STRING" id="1160718.SU9_11193"/>
<accession>J1ZYL7</accession>
<evidence type="ECO:0000259" key="1">
    <source>
        <dbReference type="Pfam" id="PF21806"/>
    </source>
</evidence>
<sequence length="42" mass="4983">MRNLWRADAEQLQLPAEDFWIFDSRFIALLHFDEADTPSTSK</sequence>
<dbReference type="EMBL" id="AJGV01000074">
    <property type="protein sequence ID" value="EJJ06916.1"/>
    <property type="molecule type" value="Genomic_DNA"/>
</dbReference>